<dbReference type="FunFam" id="2.60.260.20:FF:000013">
    <property type="entry name" value="DnaJ subfamily B member 11"/>
    <property type="match status" value="1"/>
</dbReference>
<feature type="zinc finger region" description="CR-type" evidence="12">
    <location>
        <begin position="153"/>
        <end position="231"/>
    </location>
</feature>
<keyword evidence="6 11" id="KW-0346">Stress response</keyword>
<dbReference type="Pfam" id="PF00226">
    <property type="entry name" value="DnaJ"/>
    <property type="match status" value="1"/>
</dbReference>
<dbReference type="Proteomes" id="UP000518887">
    <property type="component" value="Unassembled WGS sequence"/>
</dbReference>
<comment type="caution">
    <text evidence="15">The sequence shown here is derived from an EMBL/GenBank/DDBJ whole genome shotgun (WGS) entry which is preliminary data.</text>
</comment>
<feature type="binding site" evidence="11">
    <location>
        <position position="166"/>
    </location>
    <ligand>
        <name>Zn(2+)</name>
        <dbReference type="ChEBI" id="CHEBI:29105"/>
        <label>1</label>
    </ligand>
</feature>
<organism evidence="15 16">
    <name type="scientific">Treponema ruminis</name>
    <dbReference type="NCBI Taxonomy" id="744515"/>
    <lineage>
        <taxon>Bacteria</taxon>
        <taxon>Pseudomonadati</taxon>
        <taxon>Spirochaetota</taxon>
        <taxon>Spirochaetia</taxon>
        <taxon>Spirochaetales</taxon>
        <taxon>Treponemataceae</taxon>
        <taxon>Treponema</taxon>
    </lineage>
</organism>
<feature type="domain" description="J" evidence="13">
    <location>
        <begin position="6"/>
        <end position="71"/>
    </location>
</feature>
<keyword evidence="1 11" id="KW-0235">DNA replication</keyword>
<reference evidence="15 16" key="1">
    <citation type="submission" date="2020-08" db="EMBL/GenBank/DDBJ databases">
        <title>Genomic Encyclopedia of Type Strains, Phase IV (KMG-IV): sequencing the most valuable type-strain genomes for metagenomic binning, comparative biology and taxonomic classification.</title>
        <authorList>
            <person name="Goeker M."/>
        </authorList>
    </citation>
    <scope>NUCLEOTIDE SEQUENCE [LARGE SCALE GENOMIC DNA]</scope>
    <source>
        <strain evidence="15 16">DSM 103462</strain>
    </source>
</reference>
<dbReference type="Pfam" id="PF01556">
    <property type="entry name" value="DnaJ_C"/>
    <property type="match status" value="1"/>
</dbReference>
<dbReference type="GO" id="GO:0009408">
    <property type="term" value="P:response to heat"/>
    <property type="evidence" value="ECO:0007669"/>
    <property type="project" value="InterPro"/>
</dbReference>
<dbReference type="GO" id="GO:0006260">
    <property type="term" value="P:DNA replication"/>
    <property type="evidence" value="ECO:0007669"/>
    <property type="project" value="UniProtKB-KW"/>
</dbReference>
<dbReference type="SMART" id="SM00271">
    <property type="entry name" value="DnaJ"/>
    <property type="match status" value="1"/>
</dbReference>
<evidence type="ECO:0000256" key="6">
    <source>
        <dbReference type="ARBA" id="ARBA00023016"/>
    </source>
</evidence>
<dbReference type="InterPro" id="IPR018253">
    <property type="entry name" value="DnaJ_domain_CS"/>
</dbReference>
<dbReference type="CDD" id="cd10719">
    <property type="entry name" value="DnaJ_zf"/>
    <property type="match status" value="1"/>
</dbReference>
<evidence type="ECO:0000256" key="10">
    <source>
        <dbReference type="ARBA" id="ARBA00067609"/>
    </source>
</evidence>
<dbReference type="FunFam" id="2.10.230.10:FF:000002">
    <property type="entry name" value="Molecular chaperone DnaJ"/>
    <property type="match status" value="1"/>
</dbReference>
<evidence type="ECO:0000256" key="4">
    <source>
        <dbReference type="ARBA" id="ARBA00022771"/>
    </source>
</evidence>
<dbReference type="SUPFAM" id="SSF46565">
    <property type="entry name" value="Chaperone J-domain"/>
    <property type="match status" value="1"/>
</dbReference>
<dbReference type="InterPro" id="IPR036869">
    <property type="entry name" value="J_dom_sf"/>
</dbReference>
<dbReference type="GO" id="GO:0005737">
    <property type="term" value="C:cytoplasm"/>
    <property type="evidence" value="ECO:0007669"/>
    <property type="project" value="UniProtKB-SubCell"/>
</dbReference>
<dbReference type="NCBIfam" id="TIGR02349">
    <property type="entry name" value="DnaJ_bact"/>
    <property type="match status" value="1"/>
</dbReference>
<keyword evidence="16" id="KW-1185">Reference proteome</keyword>
<protein>
    <recommendedName>
        <fullName evidence="10 11">Chaperone protein DnaJ</fullName>
    </recommendedName>
</protein>
<dbReference type="InterPro" id="IPR012724">
    <property type="entry name" value="DnaJ"/>
</dbReference>
<evidence type="ECO:0000256" key="5">
    <source>
        <dbReference type="ARBA" id="ARBA00022833"/>
    </source>
</evidence>
<dbReference type="GO" id="GO:0051082">
    <property type="term" value="F:unfolded protein binding"/>
    <property type="evidence" value="ECO:0007669"/>
    <property type="project" value="UniProtKB-UniRule"/>
</dbReference>
<dbReference type="Gene3D" id="2.60.260.20">
    <property type="entry name" value="Urease metallochaperone UreE, N-terminal domain"/>
    <property type="match status" value="2"/>
</dbReference>
<name>A0A7W8LLX4_9SPIR</name>
<dbReference type="CDD" id="cd06257">
    <property type="entry name" value="DnaJ"/>
    <property type="match status" value="1"/>
</dbReference>
<dbReference type="GO" id="GO:0008270">
    <property type="term" value="F:zinc ion binding"/>
    <property type="evidence" value="ECO:0007669"/>
    <property type="project" value="UniProtKB-UniRule"/>
</dbReference>
<feature type="binding site" evidence="11">
    <location>
        <position position="219"/>
    </location>
    <ligand>
        <name>Zn(2+)</name>
        <dbReference type="ChEBI" id="CHEBI:29105"/>
        <label>1</label>
    </ligand>
</feature>
<dbReference type="Gene3D" id="1.10.287.110">
    <property type="entry name" value="DnaJ domain"/>
    <property type="match status" value="1"/>
</dbReference>
<evidence type="ECO:0000256" key="2">
    <source>
        <dbReference type="ARBA" id="ARBA00022723"/>
    </source>
</evidence>
<feature type="repeat" description="CXXCXGXG motif" evidence="11">
    <location>
        <begin position="219"/>
        <end position="226"/>
    </location>
</feature>
<dbReference type="InterPro" id="IPR001305">
    <property type="entry name" value="HSP_DnaJ_Cys-rich_dom"/>
</dbReference>
<feature type="binding site" evidence="11">
    <location>
        <position position="205"/>
    </location>
    <ligand>
        <name>Zn(2+)</name>
        <dbReference type="ChEBI" id="CHEBI:29105"/>
        <label>2</label>
    </ligand>
</feature>
<dbReference type="PANTHER" id="PTHR43096">
    <property type="entry name" value="DNAJ HOMOLOG 1, MITOCHONDRIAL-RELATED"/>
    <property type="match status" value="1"/>
</dbReference>
<evidence type="ECO:0000256" key="7">
    <source>
        <dbReference type="ARBA" id="ARBA00023186"/>
    </source>
</evidence>
<accession>A0A7W8LLX4</accession>
<dbReference type="SUPFAM" id="SSF49493">
    <property type="entry name" value="HSP40/DnaJ peptide-binding domain"/>
    <property type="match status" value="2"/>
</dbReference>
<feature type="repeat" description="CXXCXGXG motif" evidence="11">
    <location>
        <begin position="183"/>
        <end position="190"/>
    </location>
</feature>
<dbReference type="PROSITE" id="PS50076">
    <property type="entry name" value="DNAJ_2"/>
    <property type="match status" value="1"/>
</dbReference>
<evidence type="ECO:0000313" key="15">
    <source>
        <dbReference type="EMBL" id="MBB5225874.1"/>
    </source>
</evidence>
<proteinExistence type="inferred from homology"/>
<dbReference type="HAMAP" id="MF_01152">
    <property type="entry name" value="DnaJ"/>
    <property type="match status" value="1"/>
</dbReference>
<feature type="binding site" evidence="11">
    <location>
        <position position="222"/>
    </location>
    <ligand>
        <name>Zn(2+)</name>
        <dbReference type="ChEBI" id="CHEBI:29105"/>
        <label>1</label>
    </ligand>
</feature>
<dbReference type="PANTHER" id="PTHR43096:SF52">
    <property type="entry name" value="DNAJ HOMOLOG 1, MITOCHONDRIAL-RELATED"/>
    <property type="match status" value="1"/>
</dbReference>
<feature type="repeat" description="CXXCXGXG motif" evidence="11">
    <location>
        <begin position="205"/>
        <end position="212"/>
    </location>
</feature>
<dbReference type="PROSITE" id="PS51188">
    <property type="entry name" value="ZF_CR"/>
    <property type="match status" value="1"/>
</dbReference>
<comment type="similarity">
    <text evidence="9 11">Belongs to the DnaJ family.</text>
</comment>
<dbReference type="GO" id="GO:0042026">
    <property type="term" value="P:protein refolding"/>
    <property type="evidence" value="ECO:0007669"/>
    <property type="project" value="TreeGrafter"/>
</dbReference>
<keyword evidence="3 11" id="KW-0677">Repeat</keyword>
<comment type="cofactor">
    <cofactor evidence="11">
        <name>Zn(2+)</name>
        <dbReference type="ChEBI" id="CHEBI:29105"/>
    </cofactor>
    <text evidence="11">Binds 2 Zn(2+) ions per monomer.</text>
</comment>
<dbReference type="AlphaFoldDB" id="A0A7W8LLX4"/>
<dbReference type="RefSeq" id="WP_184658590.1">
    <property type="nucleotide sequence ID" value="NZ_CP031518.1"/>
</dbReference>
<dbReference type="EMBL" id="JACHFQ010000004">
    <property type="protein sequence ID" value="MBB5225874.1"/>
    <property type="molecule type" value="Genomic_DNA"/>
</dbReference>
<evidence type="ECO:0000259" key="14">
    <source>
        <dbReference type="PROSITE" id="PS51188"/>
    </source>
</evidence>
<evidence type="ECO:0000313" key="16">
    <source>
        <dbReference type="Proteomes" id="UP000518887"/>
    </source>
</evidence>
<dbReference type="SUPFAM" id="SSF57938">
    <property type="entry name" value="DnaJ/Hsp40 cysteine-rich domain"/>
    <property type="match status" value="1"/>
</dbReference>
<dbReference type="FunFam" id="1.10.287.110:FF:000034">
    <property type="entry name" value="Chaperone protein DnaJ"/>
    <property type="match status" value="1"/>
</dbReference>
<dbReference type="InterPro" id="IPR036410">
    <property type="entry name" value="HSP_DnaJ_Cys-rich_dom_sf"/>
</dbReference>
<sequence>MAGKRDYYEVLGIQKNATEDEIKKAYRKLAVKYHPDRNPGDKEAEEKFKEATEAYEVLSDDQKRPIYDQYGFAGLDGMGGMGGGGGAQYSRAFHDFSDLFGGMGGGMGGGFSDIFENIFGGGGRSSRRRPDEPSQGQSLRYDLNISFKDAVYGTKAEITFQHNEACSECHGTGGAKGAKRKPCPTCGGTGQVRRQAGFFAVQQTCPACGGAGTKIDNPCKKCRGTGYETVTKKMSLTIPAGVDDGKRIAIPRMGDVGANGGPAGDLIVVLHVEQHEYFERDGRDLYCAVPVTFAQAALGVTLDITSLDGKKIKFALPAGTTNGKLYKIKGEGVPYAEGRKGDLYVKIIVQIPTRLTSEQKRLMEEFARIENATTSPSCVPLSSLSR</sequence>
<keyword evidence="4 11" id="KW-0863">Zinc-finger</keyword>
<dbReference type="GO" id="GO:0031072">
    <property type="term" value="F:heat shock protein binding"/>
    <property type="evidence" value="ECO:0007669"/>
    <property type="project" value="InterPro"/>
</dbReference>
<dbReference type="InterPro" id="IPR008971">
    <property type="entry name" value="HSP40/DnaJ_pept-bd"/>
</dbReference>
<feature type="binding site" evidence="11">
    <location>
        <position position="186"/>
    </location>
    <ligand>
        <name>Zn(2+)</name>
        <dbReference type="ChEBI" id="CHEBI:29105"/>
        <label>2</label>
    </ligand>
</feature>
<evidence type="ECO:0000256" key="9">
    <source>
        <dbReference type="ARBA" id="ARBA00061004"/>
    </source>
</evidence>
<dbReference type="PROSITE" id="PS00636">
    <property type="entry name" value="DNAJ_1"/>
    <property type="match status" value="1"/>
</dbReference>
<evidence type="ECO:0000256" key="3">
    <source>
        <dbReference type="ARBA" id="ARBA00022737"/>
    </source>
</evidence>
<feature type="repeat" description="CXXCXGXG motif" evidence="11">
    <location>
        <begin position="166"/>
        <end position="173"/>
    </location>
</feature>
<keyword evidence="2 11" id="KW-0479">Metal-binding</keyword>
<feature type="binding site" evidence="11">
    <location>
        <position position="208"/>
    </location>
    <ligand>
        <name>Zn(2+)</name>
        <dbReference type="ChEBI" id="CHEBI:29105"/>
        <label>2</label>
    </ligand>
</feature>
<dbReference type="Gene3D" id="2.10.230.10">
    <property type="entry name" value="Heat shock protein DnaJ, cysteine-rich domain"/>
    <property type="match status" value="1"/>
</dbReference>
<keyword evidence="11" id="KW-0963">Cytoplasm</keyword>
<dbReference type="Pfam" id="PF00684">
    <property type="entry name" value="DnaJ_CXXCXGXG"/>
    <property type="match status" value="1"/>
</dbReference>
<comment type="subunit">
    <text evidence="11">Homodimer.</text>
</comment>
<dbReference type="NCBIfam" id="NF008035">
    <property type="entry name" value="PRK10767.1"/>
    <property type="match status" value="1"/>
</dbReference>
<dbReference type="GO" id="GO:0005524">
    <property type="term" value="F:ATP binding"/>
    <property type="evidence" value="ECO:0007669"/>
    <property type="project" value="InterPro"/>
</dbReference>
<evidence type="ECO:0000259" key="13">
    <source>
        <dbReference type="PROSITE" id="PS50076"/>
    </source>
</evidence>
<keyword evidence="5 11" id="KW-0862">Zinc</keyword>
<evidence type="ECO:0000256" key="8">
    <source>
        <dbReference type="ARBA" id="ARBA00053423"/>
    </source>
</evidence>
<dbReference type="InterPro" id="IPR002939">
    <property type="entry name" value="DnaJ_C"/>
</dbReference>
<comment type="subcellular location">
    <subcellularLocation>
        <location evidence="11">Cytoplasm</location>
    </subcellularLocation>
</comment>
<gene>
    <name evidence="11" type="primary">dnaJ</name>
    <name evidence="15" type="ORF">HNP76_001242</name>
</gene>
<evidence type="ECO:0000256" key="1">
    <source>
        <dbReference type="ARBA" id="ARBA00022705"/>
    </source>
</evidence>
<comment type="domain">
    <text evidence="11">The J domain is necessary and sufficient to stimulate DnaK ATPase activity. Zinc center 1 plays an important role in the autonomous, DnaK-independent chaperone activity of DnaJ. Zinc center 2 is essential for interaction with DnaK and for DnaJ activity.</text>
</comment>
<evidence type="ECO:0000256" key="12">
    <source>
        <dbReference type="PROSITE-ProRule" id="PRU00546"/>
    </source>
</evidence>
<comment type="function">
    <text evidence="8 11">Participates actively in the response to hyperosmotic and heat shock by preventing the aggregation of stress-denatured proteins and by disaggregating proteins, also in an autonomous, DnaK-independent fashion. Unfolded proteins bind initially to DnaJ; upon interaction with the DnaJ-bound protein, DnaK hydrolyzes its bound ATP, resulting in the formation of a stable complex. GrpE releases ADP from DnaK; ATP binding to DnaK triggers the release of the substrate protein, thus completing the reaction cycle. Several rounds of ATP-dependent interactions between DnaJ, DnaK and GrpE are required for fully efficient folding. Also involved, together with DnaK and GrpE, in the DNA replication of plasmids through activation of initiation proteins.</text>
</comment>
<feature type="domain" description="CR-type" evidence="14">
    <location>
        <begin position="153"/>
        <end position="231"/>
    </location>
</feature>
<dbReference type="InterPro" id="IPR001623">
    <property type="entry name" value="DnaJ_domain"/>
</dbReference>
<feature type="binding site" evidence="11">
    <location>
        <position position="169"/>
    </location>
    <ligand>
        <name>Zn(2+)</name>
        <dbReference type="ChEBI" id="CHEBI:29105"/>
        <label>1</label>
    </ligand>
</feature>
<keyword evidence="7 11" id="KW-0143">Chaperone</keyword>
<dbReference type="CDD" id="cd10747">
    <property type="entry name" value="DnaJ_C"/>
    <property type="match status" value="1"/>
</dbReference>
<dbReference type="PRINTS" id="PR00625">
    <property type="entry name" value="JDOMAIN"/>
</dbReference>
<feature type="binding site" evidence="11">
    <location>
        <position position="183"/>
    </location>
    <ligand>
        <name>Zn(2+)</name>
        <dbReference type="ChEBI" id="CHEBI:29105"/>
        <label>2</label>
    </ligand>
</feature>
<evidence type="ECO:0000256" key="11">
    <source>
        <dbReference type="HAMAP-Rule" id="MF_01152"/>
    </source>
</evidence>